<sequence length="254" mass="28815">MSNETKEVFEPTIDPSSTTVQEMFGSILNEKIQAGALEIAISKKVDSLIEETADDVFRSYSDLGKALKEKMTNAIMPQLENLDDLPTYHDFVLNRLKVAAQGFYDSRLTEVLDKEFAEILAEVPENITLSYIVNSLLEEAQEDNEPEGSITLIINDSNYSWNKPGDSLTVYIDKEADQSEHNCSFDLHLSKDKETGKYDILSIKIDDKKPGEALSMGRLYRMEKILFNVYAMKGRIELDQGLDADDYETGWDHY</sequence>
<evidence type="ECO:0000313" key="2">
    <source>
        <dbReference type="Proteomes" id="UP000317938"/>
    </source>
</evidence>
<comment type="caution">
    <text evidence="1">The sequence shown here is derived from an EMBL/GenBank/DDBJ whole genome shotgun (WGS) entry which is preliminary data.</text>
</comment>
<evidence type="ECO:0000313" key="1">
    <source>
        <dbReference type="EMBL" id="TVU79890.1"/>
    </source>
</evidence>
<evidence type="ECO:0008006" key="3">
    <source>
        <dbReference type="Google" id="ProtNLM"/>
    </source>
</evidence>
<gene>
    <name evidence="1" type="ORF">FQP85_22115</name>
</gene>
<name>A0ABY3F896_9GAMM</name>
<accession>A0ABY3F896</accession>
<proteinExistence type="predicted"/>
<organism evidence="1 2">
    <name type="scientific">Pseudoalteromonas neustonica</name>
    <dbReference type="NCBI Taxonomy" id="1840331"/>
    <lineage>
        <taxon>Bacteria</taxon>
        <taxon>Pseudomonadati</taxon>
        <taxon>Pseudomonadota</taxon>
        <taxon>Gammaproteobacteria</taxon>
        <taxon>Alteromonadales</taxon>
        <taxon>Pseudoalteromonadaceae</taxon>
        <taxon>Pseudoalteromonas</taxon>
    </lineage>
</organism>
<dbReference type="RefSeq" id="WP_145242660.1">
    <property type="nucleotide sequence ID" value="NZ_VNFF01000034.1"/>
</dbReference>
<reference evidence="1 2" key="1">
    <citation type="submission" date="2019-07" db="EMBL/GenBank/DDBJ databases">
        <title>Diversity of Bacteria from Kongsfjorden, Arctic.</title>
        <authorList>
            <person name="Yu Y."/>
        </authorList>
    </citation>
    <scope>NUCLEOTIDE SEQUENCE [LARGE SCALE GENOMIC DNA]</scope>
    <source>
        <strain evidence="1 2">SM1927</strain>
    </source>
</reference>
<protein>
    <recommendedName>
        <fullName evidence="3">DUF4393 domain-containing protein</fullName>
    </recommendedName>
</protein>
<keyword evidence="2" id="KW-1185">Reference proteome</keyword>
<dbReference type="Proteomes" id="UP000317938">
    <property type="component" value="Unassembled WGS sequence"/>
</dbReference>
<dbReference type="EMBL" id="VNFF01000034">
    <property type="protein sequence ID" value="TVU79890.1"/>
    <property type="molecule type" value="Genomic_DNA"/>
</dbReference>